<reference evidence="2" key="1">
    <citation type="journal article" date="2022" name="Mol. Ecol. Resour.">
        <title>The genomes of chicory, endive, great burdock and yacon provide insights into Asteraceae palaeo-polyploidization history and plant inulin production.</title>
        <authorList>
            <person name="Fan W."/>
            <person name="Wang S."/>
            <person name="Wang H."/>
            <person name="Wang A."/>
            <person name="Jiang F."/>
            <person name="Liu H."/>
            <person name="Zhao H."/>
            <person name="Xu D."/>
            <person name="Zhang Y."/>
        </authorList>
    </citation>
    <scope>NUCLEOTIDE SEQUENCE [LARGE SCALE GENOMIC DNA]</scope>
    <source>
        <strain evidence="2">cv. Yunnan</strain>
    </source>
</reference>
<accession>A0ACB9HTJ6</accession>
<keyword evidence="2" id="KW-1185">Reference proteome</keyword>
<gene>
    <name evidence="1" type="ORF">L1987_33416</name>
</gene>
<protein>
    <submittedName>
        <fullName evidence="1">Uncharacterized protein</fullName>
    </submittedName>
</protein>
<comment type="caution">
    <text evidence="1">The sequence shown here is derived from an EMBL/GenBank/DDBJ whole genome shotgun (WGS) entry which is preliminary data.</text>
</comment>
<organism evidence="1 2">
    <name type="scientific">Smallanthus sonchifolius</name>
    <dbReference type="NCBI Taxonomy" id="185202"/>
    <lineage>
        <taxon>Eukaryota</taxon>
        <taxon>Viridiplantae</taxon>
        <taxon>Streptophyta</taxon>
        <taxon>Embryophyta</taxon>
        <taxon>Tracheophyta</taxon>
        <taxon>Spermatophyta</taxon>
        <taxon>Magnoliopsida</taxon>
        <taxon>eudicotyledons</taxon>
        <taxon>Gunneridae</taxon>
        <taxon>Pentapetalae</taxon>
        <taxon>asterids</taxon>
        <taxon>campanulids</taxon>
        <taxon>Asterales</taxon>
        <taxon>Asteraceae</taxon>
        <taxon>Asteroideae</taxon>
        <taxon>Heliantheae alliance</taxon>
        <taxon>Millerieae</taxon>
        <taxon>Smallanthus</taxon>
    </lineage>
</organism>
<proteinExistence type="predicted"/>
<dbReference type="EMBL" id="CM042028">
    <property type="protein sequence ID" value="KAI3798147.1"/>
    <property type="molecule type" value="Genomic_DNA"/>
</dbReference>
<name>A0ACB9HTJ6_9ASTR</name>
<dbReference type="Proteomes" id="UP001056120">
    <property type="component" value="Linkage Group LG11"/>
</dbReference>
<evidence type="ECO:0000313" key="1">
    <source>
        <dbReference type="EMBL" id="KAI3798147.1"/>
    </source>
</evidence>
<evidence type="ECO:0000313" key="2">
    <source>
        <dbReference type="Proteomes" id="UP001056120"/>
    </source>
</evidence>
<sequence>MVFPLFQTQLLSISKPGRPEQTGQNGFGSICVFLNKLKLVGSVGAAFLGQRYISSFLSQTLGHQFGCTMTYVNATFTYFHGEIFYGTQRRPLPDAYRLFTEVALRRAWSAGRLHVHEGS</sequence>
<reference evidence="1 2" key="2">
    <citation type="journal article" date="2022" name="Mol. Ecol. Resour.">
        <title>The genomes of chicory, endive, great burdock and yacon provide insights into Asteraceae paleo-polyploidization history and plant inulin production.</title>
        <authorList>
            <person name="Fan W."/>
            <person name="Wang S."/>
            <person name="Wang H."/>
            <person name="Wang A."/>
            <person name="Jiang F."/>
            <person name="Liu H."/>
            <person name="Zhao H."/>
            <person name="Xu D."/>
            <person name="Zhang Y."/>
        </authorList>
    </citation>
    <scope>NUCLEOTIDE SEQUENCE [LARGE SCALE GENOMIC DNA]</scope>
    <source>
        <strain evidence="2">cv. Yunnan</strain>
        <tissue evidence="1">Leaves</tissue>
    </source>
</reference>